<dbReference type="NCBIfam" id="TIGR03177">
    <property type="entry name" value="pilus_cpaB"/>
    <property type="match status" value="1"/>
</dbReference>
<organism evidence="4 5">
    <name type="scientific">Sphingomonas xanthus</name>
    <dbReference type="NCBI Taxonomy" id="2594473"/>
    <lineage>
        <taxon>Bacteria</taxon>
        <taxon>Pseudomonadati</taxon>
        <taxon>Pseudomonadota</taxon>
        <taxon>Alphaproteobacteria</taxon>
        <taxon>Sphingomonadales</taxon>
        <taxon>Sphingomonadaceae</taxon>
        <taxon>Sphingomonas</taxon>
    </lineage>
</organism>
<name>A0A516IRM5_9SPHN</name>
<feature type="compositionally biased region" description="Low complexity" evidence="1">
    <location>
        <begin position="256"/>
        <end position="274"/>
    </location>
</feature>
<keyword evidence="2" id="KW-0472">Membrane</keyword>
<keyword evidence="2" id="KW-1133">Transmembrane helix</keyword>
<dbReference type="AlphaFoldDB" id="A0A516IRM5"/>
<dbReference type="KEGG" id="sxa:FMM02_05555"/>
<protein>
    <submittedName>
        <fullName evidence="4">Flp pilus assembly protein CpaB</fullName>
    </submittedName>
</protein>
<evidence type="ECO:0000256" key="2">
    <source>
        <dbReference type="SAM" id="Phobius"/>
    </source>
</evidence>
<evidence type="ECO:0000313" key="4">
    <source>
        <dbReference type="EMBL" id="QDP19474.1"/>
    </source>
</evidence>
<keyword evidence="2" id="KW-0812">Transmembrane</keyword>
<feature type="region of interest" description="Disordered" evidence="1">
    <location>
        <begin position="256"/>
        <end position="326"/>
    </location>
</feature>
<dbReference type="OrthoDB" id="163768at2"/>
<feature type="transmembrane region" description="Helical" evidence="2">
    <location>
        <begin position="12"/>
        <end position="33"/>
    </location>
</feature>
<dbReference type="CDD" id="cd11614">
    <property type="entry name" value="SAF_CpaB_FlgA_like"/>
    <property type="match status" value="1"/>
</dbReference>
<gene>
    <name evidence="4" type="primary">cpaB</name>
    <name evidence="4" type="ORF">FMM02_05555</name>
</gene>
<keyword evidence="5" id="KW-1185">Reference proteome</keyword>
<dbReference type="InterPro" id="IPR017592">
    <property type="entry name" value="Pilus_assmbl_Flp-typ_CpaB"/>
</dbReference>
<accession>A0A516IRM5</accession>
<evidence type="ECO:0000313" key="5">
    <source>
        <dbReference type="Proteomes" id="UP000321857"/>
    </source>
</evidence>
<sequence>MRGTRSMKRQTIIALGVAIILGLVAVLLANTYLTGRERQIAQTDQAMVRVAVASLPFEFGSEVTPDKVKFVQYPAASLPPGAFKSLPELLPAGQRRVALRPIQVNQPLLAADLSGEGQNASIAALLPDGMRAATVRINDVSGVAGFVKANDTVDVLITRAVGGTQGAQGGQQQTDVLLQNIRVVAMDQDAAGADGKPVVSRTATLEVTPVDAQKLALGQQIGQLSLVLRKPGAEQNIAAVDTVSLSDLRYSYYSSLPPGASTAAPQTGAPTTTAARRERVAKLTQPRRQPPRQSASRSPPAAPKTTTIEVTRGTETKDYEVGGYDR</sequence>
<feature type="domain" description="Flp pilus assembly protein RcpC/CpaB" evidence="3">
    <location>
        <begin position="122"/>
        <end position="229"/>
    </location>
</feature>
<reference evidence="4 5" key="1">
    <citation type="submission" date="2019-07" db="EMBL/GenBank/DDBJ databases">
        <title>Sphingomonas AE3 Genome sequencing and assembly.</title>
        <authorList>
            <person name="Kim H."/>
        </authorList>
    </citation>
    <scope>NUCLEOTIDE SEQUENCE [LARGE SCALE GENOMIC DNA]</scope>
    <source>
        <strain evidence="4 5">AE3</strain>
    </source>
</reference>
<dbReference type="EMBL" id="CP041659">
    <property type="protein sequence ID" value="QDP19474.1"/>
    <property type="molecule type" value="Genomic_DNA"/>
</dbReference>
<dbReference type="Proteomes" id="UP000321857">
    <property type="component" value="Chromosome"/>
</dbReference>
<proteinExistence type="predicted"/>
<dbReference type="Pfam" id="PF16976">
    <property type="entry name" value="RcpC"/>
    <property type="match status" value="1"/>
</dbReference>
<dbReference type="InterPro" id="IPR031571">
    <property type="entry name" value="RcpC_dom"/>
</dbReference>
<feature type="compositionally biased region" description="Basic and acidic residues" evidence="1">
    <location>
        <begin position="312"/>
        <end position="326"/>
    </location>
</feature>
<evidence type="ECO:0000259" key="3">
    <source>
        <dbReference type="Pfam" id="PF16976"/>
    </source>
</evidence>
<feature type="compositionally biased region" description="Low complexity" evidence="1">
    <location>
        <begin position="291"/>
        <end position="311"/>
    </location>
</feature>
<evidence type="ECO:0000256" key="1">
    <source>
        <dbReference type="SAM" id="MobiDB-lite"/>
    </source>
</evidence>